<name>Q14W77_9VIRU</name>
<evidence type="ECO:0000256" key="1">
    <source>
        <dbReference type="SAM" id="Phobius"/>
    </source>
</evidence>
<keyword evidence="1" id="KW-0472">Membrane</keyword>
<organism evidence="2 3">
    <name type="scientific">Ranid herpesvirus 2</name>
    <dbReference type="NCBI Taxonomy" id="389214"/>
    <lineage>
        <taxon>Viruses</taxon>
        <taxon>Duplodnaviria</taxon>
        <taxon>Heunggongvirae</taxon>
        <taxon>Peploviricota</taxon>
        <taxon>Herviviricetes</taxon>
        <taxon>Herpesvirales</taxon>
        <taxon>Alloherpesviridae</taxon>
        <taxon>Batravirus</taxon>
        <taxon>Batravirus ranidallo2</taxon>
    </lineage>
</organism>
<sequence>MRFQMLSDKKPLYTIPEEVTTMDLSPDPLLLQVREMCTRLERELAVVAVLRRFACASLALFAISVLCFSAFLLVYDYTAHCAVTAELEMQDRDRVIRFAALITEGVQKGEDRLLTQIDHLLSALELCSSPGCTVARKE</sequence>
<evidence type="ECO:0000313" key="3">
    <source>
        <dbReference type="Proteomes" id="UP000120576"/>
    </source>
</evidence>
<dbReference type="KEGG" id="vg:5179490"/>
<dbReference type="GeneID" id="5179490"/>
<dbReference type="Proteomes" id="UP000120576">
    <property type="component" value="Genome"/>
</dbReference>
<protein>
    <submittedName>
        <fullName evidence="2">ORF29</fullName>
    </submittedName>
</protein>
<reference evidence="2 3" key="1">
    <citation type="journal article" date="2006" name="J. Gen. Virol.">
        <title>Genome sequences of two frog herpesviruses.</title>
        <authorList>
            <person name="Davison A.J."/>
            <person name="Cunningham C."/>
            <person name="Sauerbier W."/>
            <person name="McKinnell R.G."/>
        </authorList>
    </citation>
    <scope>NUCLEOTIDE SEQUENCE [LARGE SCALE GENOMIC DNA]</scope>
    <source>
        <strain evidence="2">ATCC VR-568</strain>
    </source>
</reference>
<accession>Q14W77</accession>
<keyword evidence="3" id="KW-1185">Reference proteome</keyword>
<dbReference type="EMBL" id="DQ665652">
    <property type="protein sequence ID" value="ABG25687.1"/>
    <property type="molecule type" value="Genomic_DNA"/>
</dbReference>
<proteinExistence type="predicted"/>
<dbReference type="RefSeq" id="YP_656537.1">
    <property type="nucleotide sequence ID" value="NC_008210.1"/>
</dbReference>
<keyword evidence="1" id="KW-1133">Transmembrane helix</keyword>
<evidence type="ECO:0000313" key="2">
    <source>
        <dbReference type="EMBL" id="ABG25687.1"/>
    </source>
</evidence>
<keyword evidence="1" id="KW-0812">Transmembrane</keyword>
<feature type="transmembrane region" description="Helical" evidence="1">
    <location>
        <begin position="49"/>
        <end position="75"/>
    </location>
</feature>